<organism evidence="1">
    <name type="scientific">marine metagenome</name>
    <dbReference type="NCBI Taxonomy" id="408172"/>
    <lineage>
        <taxon>unclassified sequences</taxon>
        <taxon>metagenomes</taxon>
        <taxon>ecological metagenomes</taxon>
    </lineage>
</organism>
<sequence length="390" mass="43770">MPLSQTETEKAFDQSIQALLSDIENITNEEGSLENINIYDELIVLEKFNDNIIQSLPDQFSFTNNAINLLILTDHSLGEVMKFLPQKYENDLSEVDINELEREKIETISEISSASKINKKIKAQEFQANLFKLENNNFDTQEYFEILNNDGIPTEGIKINLKDLETMENWTKEEWANAYTQEIPSQIMDDAGNVVETLNDENIQDIKAQLALTELQELSSNFEEISRDLSQSNINIAESLDASNFTVTLDKYDQYFQMWGWDDFQQVVDTINEDHWNTDFSADEMKDIIETGDVLFDPSIQDLSLIEAIDAVNTEGLGFDAGQLAAEIGMELQEVAETIANATAAEVSVDIEALAHGLGFSSFAAAVAAYNAQYGSNFTVEEAIQNLGLD</sequence>
<dbReference type="AlphaFoldDB" id="A0A382EKX2"/>
<proteinExistence type="predicted"/>
<name>A0A382EKX2_9ZZZZ</name>
<gene>
    <name evidence="1" type="ORF">METZ01_LOCUS203979</name>
</gene>
<accession>A0A382EKX2</accession>
<protein>
    <submittedName>
        <fullName evidence="1">Uncharacterized protein</fullName>
    </submittedName>
</protein>
<dbReference type="EMBL" id="UINC01044966">
    <property type="protein sequence ID" value="SVB51125.1"/>
    <property type="molecule type" value="Genomic_DNA"/>
</dbReference>
<reference evidence="1" key="1">
    <citation type="submission" date="2018-05" db="EMBL/GenBank/DDBJ databases">
        <authorList>
            <person name="Lanie J.A."/>
            <person name="Ng W.-L."/>
            <person name="Kazmierczak K.M."/>
            <person name="Andrzejewski T.M."/>
            <person name="Davidsen T.M."/>
            <person name="Wayne K.J."/>
            <person name="Tettelin H."/>
            <person name="Glass J.I."/>
            <person name="Rusch D."/>
            <person name="Podicherti R."/>
            <person name="Tsui H.-C.T."/>
            <person name="Winkler M.E."/>
        </authorList>
    </citation>
    <scope>NUCLEOTIDE SEQUENCE</scope>
</reference>
<evidence type="ECO:0000313" key="1">
    <source>
        <dbReference type="EMBL" id="SVB51125.1"/>
    </source>
</evidence>